<dbReference type="EMBL" id="CAJOBC010087060">
    <property type="protein sequence ID" value="CAF4351904.1"/>
    <property type="molecule type" value="Genomic_DNA"/>
</dbReference>
<comment type="caution">
    <text evidence="5">The sequence shown here is derived from an EMBL/GenBank/DDBJ whole genome shotgun (WGS) entry which is preliminary data.</text>
</comment>
<dbReference type="Proteomes" id="UP000681722">
    <property type="component" value="Unassembled WGS sequence"/>
</dbReference>
<evidence type="ECO:0000256" key="2">
    <source>
        <dbReference type="SAM" id="MobiDB-lite"/>
    </source>
</evidence>
<dbReference type="Proteomes" id="UP000663829">
    <property type="component" value="Unassembled WGS sequence"/>
</dbReference>
<dbReference type="Pfam" id="PF04664">
    <property type="entry name" value="OGFr_N"/>
    <property type="match status" value="1"/>
</dbReference>
<dbReference type="EMBL" id="CAJNOK010024655">
    <property type="protein sequence ID" value="CAF1379635.1"/>
    <property type="molecule type" value="Genomic_DNA"/>
</dbReference>
<evidence type="ECO:0000313" key="7">
    <source>
        <dbReference type="EMBL" id="CAF4351904.1"/>
    </source>
</evidence>
<feature type="compositionally biased region" description="Polar residues" evidence="2">
    <location>
        <begin position="22"/>
        <end position="35"/>
    </location>
</feature>
<evidence type="ECO:0000313" key="5">
    <source>
        <dbReference type="EMBL" id="CAF1488249.1"/>
    </source>
</evidence>
<proteinExistence type="inferred from homology"/>
<dbReference type="GO" id="GO:0140625">
    <property type="term" value="F:opioid growth factor receptor activity"/>
    <property type="evidence" value="ECO:0007669"/>
    <property type="project" value="InterPro"/>
</dbReference>
<dbReference type="AlphaFoldDB" id="A0A815S7S4"/>
<evidence type="ECO:0000259" key="3">
    <source>
        <dbReference type="Pfam" id="PF04664"/>
    </source>
</evidence>
<feature type="compositionally biased region" description="Polar residues" evidence="2">
    <location>
        <begin position="47"/>
        <end position="58"/>
    </location>
</feature>
<accession>A0A815S7S4</accession>
<evidence type="ECO:0000313" key="8">
    <source>
        <dbReference type="Proteomes" id="UP000663829"/>
    </source>
</evidence>
<dbReference type="InterPro" id="IPR006757">
    <property type="entry name" value="OGF_rcpt"/>
</dbReference>
<feature type="domain" description="Opioid growth factor receptor (OGFr) conserved" evidence="3">
    <location>
        <begin position="137"/>
        <end position="332"/>
    </location>
</feature>
<sequence>MYDRNLSFQRKLKIGVEETKSPKNSATSHEQQNTLHKYFKPDKNLNQDEGSANKTTTKQNKDSDTSSTWFRCKNKHDGQKRKEMSEDDQNTKYLSSTASNPSFTRLSIKFSDSSDEDEIDIDSKRTYLRSSFSPKSDIRIYREGYPNAKDDMKINDNYEFYTNKKKSEPDGYIQWLFPLQEPGLNWSAQPLQKHEIDCIIKDQRAHERILLSYKLMLDFYGFKLVNTETGEISRKDNNDNDNLGYRSRLHNLNTSSHNYLRITRILKCLGEFDYEHLKFGFLECILRESITENTLNNCLRSCRDYWIQTLRSKQDRQSLKCYANKLIQYRNECSLPPVNFRPKRSQTAIDQSLPPSTADT</sequence>
<protein>
    <recommendedName>
        <fullName evidence="3">Opioid growth factor receptor (OGFr) conserved domain-containing protein</fullName>
    </recommendedName>
</protein>
<gene>
    <name evidence="5" type="ORF">GPM918_LOCUS36133</name>
    <name evidence="4" type="ORF">OVA965_LOCUS32049</name>
    <name evidence="7" type="ORF">SRO942_LOCUS36864</name>
    <name evidence="6" type="ORF">TMI583_LOCUS32899</name>
</gene>
<dbReference type="InterPro" id="IPR039574">
    <property type="entry name" value="OGFr"/>
</dbReference>
<comment type="similarity">
    <text evidence="1">Belongs to the opioid growth factor receptor family.</text>
</comment>
<name>A0A815S7S4_9BILA</name>
<reference evidence="5" key="1">
    <citation type="submission" date="2021-02" db="EMBL/GenBank/DDBJ databases">
        <authorList>
            <person name="Nowell W R."/>
        </authorList>
    </citation>
    <scope>NUCLEOTIDE SEQUENCE</scope>
</reference>
<evidence type="ECO:0000313" key="6">
    <source>
        <dbReference type="EMBL" id="CAF4188160.1"/>
    </source>
</evidence>
<evidence type="ECO:0000313" key="4">
    <source>
        <dbReference type="EMBL" id="CAF1379635.1"/>
    </source>
</evidence>
<dbReference type="OrthoDB" id="9030204at2759"/>
<keyword evidence="8" id="KW-1185">Reference proteome</keyword>
<organism evidence="5 8">
    <name type="scientific">Didymodactylos carnosus</name>
    <dbReference type="NCBI Taxonomy" id="1234261"/>
    <lineage>
        <taxon>Eukaryota</taxon>
        <taxon>Metazoa</taxon>
        <taxon>Spiralia</taxon>
        <taxon>Gnathifera</taxon>
        <taxon>Rotifera</taxon>
        <taxon>Eurotatoria</taxon>
        <taxon>Bdelloidea</taxon>
        <taxon>Philodinida</taxon>
        <taxon>Philodinidae</taxon>
        <taxon>Didymodactylos</taxon>
    </lineage>
</organism>
<feature type="compositionally biased region" description="Basic and acidic residues" evidence="2">
    <location>
        <begin position="75"/>
        <end position="84"/>
    </location>
</feature>
<dbReference type="GO" id="GO:0016020">
    <property type="term" value="C:membrane"/>
    <property type="evidence" value="ECO:0007669"/>
    <property type="project" value="InterPro"/>
</dbReference>
<dbReference type="Proteomes" id="UP000682733">
    <property type="component" value="Unassembled WGS sequence"/>
</dbReference>
<dbReference type="PANTHER" id="PTHR14015:SF2">
    <property type="entry name" value="OPIOID GROWTH FACTOR RECEPTOR (OGFR) CONSERVED DOMAIN-CONTAINING PROTEIN"/>
    <property type="match status" value="1"/>
</dbReference>
<dbReference type="EMBL" id="CAJOBA010046340">
    <property type="protein sequence ID" value="CAF4188160.1"/>
    <property type="molecule type" value="Genomic_DNA"/>
</dbReference>
<dbReference type="PANTHER" id="PTHR14015">
    <property type="entry name" value="OPIOID GROWTH FACTOR RECEPTOR OGFR ZETA-TYPE OPIOID RECEPTOR"/>
    <property type="match status" value="1"/>
</dbReference>
<dbReference type="EMBL" id="CAJNOQ010021569">
    <property type="protein sequence ID" value="CAF1488249.1"/>
    <property type="molecule type" value="Genomic_DNA"/>
</dbReference>
<dbReference type="Proteomes" id="UP000677228">
    <property type="component" value="Unassembled WGS sequence"/>
</dbReference>
<evidence type="ECO:0000256" key="1">
    <source>
        <dbReference type="ARBA" id="ARBA00010365"/>
    </source>
</evidence>
<feature type="region of interest" description="Disordered" evidence="2">
    <location>
        <begin position="1"/>
        <end position="98"/>
    </location>
</feature>